<proteinExistence type="predicted"/>
<evidence type="ECO:0000313" key="1">
    <source>
        <dbReference type="EMBL" id="KAJ8058109.1"/>
    </source>
</evidence>
<gene>
    <name evidence="1" type="ORF">OCU04_012967</name>
</gene>
<evidence type="ECO:0000313" key="2">
    <source>
        <dbReference type="Proteomes" id="UP001152300"/>
    </source>
</evidence>
<keyword evidence="2" id="KW-1185">Reference proteome</keyword>
<accession>A0A9X0A8D4</accession>
<dbReference type="Proteomes" id="UP001152300">
    <property type="component" value="Unassembled WGS sequence"/>
</dbReference>
<dbReference type="AlphaFoldDB" id="A0A9X0A8D4"/>
<comment type="caution">
    <text evidence="1">The sequence shown here is derived from an EMBL/GenBank/DDBJ whole genome shotgun (WGS) entry which is preliminary data.</text>
</comment>
<name>A0A9X0A8D4_9HELO</name>
<reference evidence="1" key="1">
    <citation type="submission" date="2022-11" db="EMBL/GenBank/DDBJ databases">
        <title>Genome Resource of Sclerotinia nivalis Strain SnTB1, a Plant Pathogen Isolated from American Ginseng.</title>
        <authorList>
            <person name="Fan S."/>
        </authorList>
    </citation>
    <scope>NUCLEOTIDE SEQUENCE</scope>
    <source>
        <strain evidence="1">SnTB1</strain>
    </source>
</reference>
<organism evidence="1 2">
    <name type="scientific">Sclerotinia nivalis</name>
    <dbReference type="NCBI Taxonomy" id="352851"/>
    <lineage>
        <taxon>Eukaryota</taxon>
        <taxon>Fungi</taxon>
        <taxon>Dikarya</taxon>
        <taxon>Ascomycota</taxon>
        <taxon>Pezizomycotina</taxon>
        <taxon>Leotiomycetes</taxon>
        <taxon>Helotiales</taxon>
        <taxon>Sclerotiniaceae</taxon>
        <taxon>Sclerotinia</taxon>
    </lineage>
</organism>
<dbReference type="EMBL" id="JAPEIS010000017">
    <property type="protein sequence ID" value="KAJ8058109.1"/>
    <property type="molecule type" value="Genomic_DNA"/>
</dbReference>
<sequence length="184" mass="19967">MSCSASPTFQVAARDDHSEHIVTRQCPLVLGLWSASNFSQQQQYPVEQQLQSALGLPTSVSNVKPPIVALTATAVGLHEGSEIRSPRPLHSKYSFFFFFFKRHLSSKWAKPCGFQGGYPNSGQHSDPGAPITSPSVQSQHGVQQYLILSPQPQRGGPNVGICSSINGLPTCRMALLFQSAVFRA</sequence>
<dbReference type="OrthoDB" id="10475846at2759"/>
<protein>
    <submittedName>
        <fullName evidence="1">Uncharacterized protein</fullName>
    </submittedName>
</protein>